<comment type="caution">
    <text evidence="1">The sequence shown here is derived from an EMBL/GenBank/DDBJ whole genome shotgun (WGS) entry which is preliminary data.</text>
</comment>
<dbReference type="Proteomes" id="UP001596107">
    <property type="component" value="Unassembled WGS sequence"/>
</dbReference>
<evidence type="ECO:0008006" key="3">
    <source>
        <dbReference type="Google" id="ProtNLM"/>
    </source>
</evidence>
<organism evidence="1 2">
    <name type="scientific">Nitratireductor kimnyeongensis</name>
    <dbReference type="NCBI Taxonomy" id="430679"/>
    <lineage>
        <taxon>Bacteria</taxon>
        <taxon>Pseudomonadati</taxon>
        <taxon>Pseudomonadota</taxon>
        <taxon>Alphaproteobacteria</taxon>
        <taxon>Hyphomicrobiales</taxon>
        <taxon>Phyllobacteriaceae</taxon>
        <taxon>Nitratireductor</taxon>
    </lineage>
</organism>
<gene>
    <name evidence="1" type="ORF">ACFPOD_19370</name>
</gene>
<name>A0ABW0TEE2_9HYPH</name>
<protein>
    <recommendedName>
        <fullName evidence="3">Transposase</fullName>
    </recommendedName>
</protein>
<accession>A0ABW0TEE2</accession>
<dbReference type="RefSeq" id="WP_281425579.1">
    <property type="nucleotide sequence ID" value="NZ_CP078143.1"/>
</dbReference>
<proteinExistence type="predicted"/>
<reference evidence="2" key="1">
    <citation type="journal article" date="2019" name="Int. J. Syst. Evol. Microbiol.">
        <title>The Global Catalogue of Microorganisms (GCM) 10K type strain sequencing project: providing services to taxonomists for standard genome sequencing and annotation.</title>
        <authorList>
            <consortium name="The Broad Institute Genomics Platform"/>
            <consortium name="The Broad Institute Genome Sequencing Center for Infectious Disease"/>
            <person name="Wu L."/>
            <person name="Ma J."/>
        </authorList>
    </citation>
    <scope>NUCLEOTIDE SEQUENCE [LARGE SCALE GENOMIC DNA]</scope>
    <source>
        <strain evidence="2">JCM 3366</strain>
    </source>
</reference>
<evidence type="ECO:0000313" key="1">
    <source>
        <dbReference type="EMBL" id="MFC5587280.1"/>
    </source>
</evidence>
<sequence length="42" mass="4761">MPDTGKARKAKRPSRMIALAVRRIAAFAALIRKDNCDEHKPR</sequence>
<keyword evidence="2" id="KW-1185">Reference proteome</keyword>
<dbReference type="EMBL" id="JBHSNB010000007">
    <property type="protein sequence ID" value="MFC5587280.1"/>
    <property type="molecule type" value="Genomic_DNA"/>
</dbReference>
<evidence type="ECO:0000313" key="2">
    <source>
        <dbReference type="Proteomes" id="UP001596107"/>
    </source>
</evidence>